<proteinExistence type="predicted"/>
<keyword evidence="1" id="KW-0812">Transmembrane</keyword>
<sequence length="378" mass="42410">WSIQKQVEKNYNVHFPFAVTVKASDTSSKTNHSRACQAASQSTAEASALASWHGVNSANPKNQCQECVELANGIRTSRNGRPITQDRFLVVTPATPVPHILAPQEPKPRLAFFSMTHPIYAQLDSVESLFDELPYMFYLGLFFVNVLILYYAFLMEYIVLNVGIVFLPEDMDQALVDLGVLSDPASVPYDTDNELDVFEGFSLKEGSLRKRFSTTSDMIDCRGERSALDQLSNTERIATLLMHLETGSQALRSNSCYVDLAGAPTAWEEPGDLSLDRGSESRNLYPRILQIQTEPSTFSSTPFKNVLHSEHVRWLEWNSMKCQDFWEICCQDLGRVQVTMGKTLKPLQLCPVVEQKPNGKSLSELELFPLWSPTSLLA</sequence>
<dbReference type="EMBL" id="VOFY01000015">
    <property type="protein sequence ID" value="KAA8584899.1"/>
    <property type="molecule type" value="Genomic_DNA"/>
</dbReference>
<dbReference type="PANTHER" id="PTHR17070:SF0">
    <property type="entry name" value="DEXAMETHASONE-INDUCED PROTEIN"/>
    <property type="match status" value="1"/>
</dbReference>
<keyword evidence="3" id="KW-1185">Reference proteome</keyword>
<evidence type="ECO:0000313" key="3">
    <source>
        <dbReference type="Proteomes" id="UP000327493"/>
    </source>
</evidence>
<keyword evidence="1" id="KW-0472">Membrane</keyword>
<evidence type="ECO:0000313" key="2">
    <source>
        <dbReference type="EMBL" id="KAA8584899.1"/>
    </source>
</evidence>
<feature type="non-terminal residue" evidence="2">
    <location>
        <position position="1"/>
    </location>
</feature>
<reference evidence="2 3" key="1">
    <citation type="submission" date="2019-08" db="EMBL/GenBank/DDBJ databases">
        <title>A chromosome-level genome assembly, high-density linkage maps, and genome scans reveal the genomic architecture of hybrid incompatibilities underlying speciation via character displacement in darters (Percidae: Etheostominae).</title>
        <authorList>
            <person name="Moran R.L."/>
            <person name="Catchen J.M."/>
            <person name="Fuller R.C."/>
        </authorList>
    </citation>
    <scope>NUCLEOTIDE SEQUENCE [LARGE SCALE GENOMIC DNA]</scope>
    <source>
        <strain evidence="2">EspeVRDwgs_2016</strain>
        <tissue evidence="2">Muscle</tissue>
    </source>
</reference>
<protein>
    <submittedName>
        <fullName evidence="2">Uncharacterized protein</fullName>
    </submittedName>
</protein>
<dbReference type="Pfam" id="PF15198">
    <property type="entry name" value="Dexa_ind"/>
    <property type="match status" value="1"/>
</dbReference>
<evidence type="ECO:0000256" key="1">
    <source>
        <dbReference type="SAM" id="Phobius"/>
    </source>
</evidence>
<accession>A0A5J5CUV8</accession>
<feature type="transmembrane region" description="Helical" evidence="1">
    <location>
        <begin position="135"/>
        <end position="154"/>
    </location>
</feature>
<dbReference type="PRINTS" id="PR02032">
    <property type="entry name" value="DEXMETHSNEIP"/>
</dbReference>
<dbReference type="InterPro" id="IPR023259">
    <property type="entry name" value="Dexamethasone-induced"/>
</dbReference>
<dbReference type="Proteomes" id="UP000327493">
    <property type="component" value="Chromosome 15"/>
</dbReference>
<gene>
    <name evidence="2" type="ORF">FQN60_003593</name>
</gene>
<comment type="caution">
    <text evidence="2">The sequence shown here is derived from an EMBL/GenBank/DDBJ whole genome shotgun (WGS) entry which is preliminary data.</text>
</comment>
<keyword evidence="1" id="KW-1133">Transmembrane helix</keyword>
<dbReference type="AlphaFoldDB" id="A0A5J5CUV8"/>
<name>A0A5J5CUV8_9PERO</name>
<dbReference type="PANTHER" id="PTHR17070">
    <property type="entry name" value="DEXAMETHASONE-INDUCED PROTEIN"/>
    <property type="match status" value="1"/>
</dbReference>
<organism evidence="2 3">
    <name type="scientific">Etheostoma spectabile</name>
    <name type="common">orangethroat darter</name>
    <dbReference type="NCBI Taxonomy" id="54343"/>
    <lineage>
        <taxon>Eukaryota</taxon>
        <taxon>Metazoa</taxon>
        <taxon>Chordata</taxon>
        <taxon>Craniata</taxon>
        <taxon>Vertebrata</taxon>
        <taxon>Euteleostomi</taxon>
        <taxon>Actinopterygii</taxon>
        <taxon>Neopterygii</taxon>
        <taxon>Teleostei</taxon>
        <taxon>Neoteleostei</taxon>
        <taxon>Acanthomorphata</taxon>
        <taxon>Eupercaria</taxon>
        <taxon>Perciformes</taxon>
        <taxon>Percoidei</taxon>
        <taxon>Percidae</taxon>
        <taxon>Etheostomatinae</taxon>
        <taxon>Etheostoma</taxon>
    </lineage>
</organism>